<dbReference type="RefSeq" id="WP_396678059.1">
    <property type="nucleotide sequence ID" value="NZ_JBIRPU010000004.1"/>
</dbReference>
<dbReference type="PANTHER" id="PTHR45725:SF18">
    <property type="entry name" value="ORC1-LIKE AAA ATPASE DOMAIN-CONTAINING PROTEIN"/>
    <property type="match status" value="1"/>
</dbReference>
<dbReference type="Pfam" id="PF25547">
    <property type="entry name" value="WXG100_2"/>
    <property type="match status" value="1"/>
</dbReference>
<feature type="compositionally biased region" description="Low complexity" evidence="1">
    <location>
        <begin position="484"/>
        <end position="503"/>
    </location>
</feature>
<gene>
    <name evidence="4" type="ORF">ACH4OY_09740</name>
</gene>
<evidence type="ECO:0000259" key="3">
    <source>
        <dbReference type="Pfam" id="PF25547"/>
    </source>
</evidence>
<dbReference type="InterPro" id="IPR057746">
    <property type="entry name" value="CpnT-like_N"/>
</dbReference>
<protein>
    <submittedName>
        <fullName evidence="4">Toxin glutamine deamidase domain-containing protein</fullName>
    </submittedName>
</protein>
<dbReference type="PANTHER" id="PTHR45725">
    <property type="entry name" value="FORMIN HOMOLOGY 2 FAMILY MEMBER"/>
    <property type="match status" value="1"/>
</dbReference>
<accession>A0ABW7SLY6</accession>
<feature type="region of interest" description="Disordered" evidence="1">
    <location>
        <begin position="437"/>
        <end position="456"/>
    </location>
</feature>
<feature type="domain" description="Tox-PL" evidence="2">
    <location>
        <begin position="813"/>
        <end position="938"/>
    </location>
</feature>
<dbReference type="InterPro" id="IPR028908">
    <property type="entry name" value="Tox-PL_dom"/>
</dbReference>
<evidence type="ECO:0000313" key="5">
    <source>
        <dbReference type="Proteomes" id="UP001611075"/>
    </source>
</evidence>
<evidence type="ECO:0000259" key="2">
    <source>
        <dbReference type="Pfam" id="PF15644"/>
    </source>
</evidence>
<dbReference type="EMBL" id="JBIRPU010000004">
    <property type="protein sequence ID" value="MFI0792968.1"/>
    <property type="molecule type" value="Genomic_DNA"/>
</dbReference>
<sequence length="987" mass="102113">MSLLPSPIPHPLDYSPWELPGWVYEALDWVIGVEWPEGDERAVWDLADQWYGVAEALAGPHGDAIAAADEVRSGYGGIGAVAEAFDAAWQRVADGDEAPLPVLLAVGGDLGRLVEECGCDIEGAKLEVWIELGILVVELLSLAVAAVLTAGAASPAAGAAITASRFVVQQIFKKLMAQLARKTLKRGLKEAGERAAKRVAEGGMRGLARKAALGGAEEAAEEAGVTLATQAYQNSTGRRHGLGLTGAGMSALGGLAGGAVAPLAGLGRHATGRAARVGEHFGREMTGEVIAEQAASLATGQGPVSLEDAARAAASGATGSATGQTDAALHHRLDGRMAVLAGASFAPPDLGAGSVPTTADGAQLPAAGTTAGMTSREGGQPQPVGGGAPAERVIAAVQSPTTATTPAHGQVPFVPPVDTPGLPATPVLSASTVDSAVSLPSAPQSGPGSVEAAAAAAHPMLSSIPADATQPGSRGVETGPPPATAGGASSPASGSSPAPMTGATSTPHSSPIPAAASGTNPATLPPMVSASPYGTAGPLGATGQNSSVTGHDPTPPPRFPLPVTGDPHPHPHPHPRPASRSTPQPAPEHPGRTGPTVPVPRSPEWYAAQWAAEREAFDRRRYQDYSQRQRAWYEDKRRRDRAAELREGAERHYEQARWLIREAYSLNSAGRRDLADQFVRDGRQKERQHHRQMGRAEEVLAGRVAPKVVEVDNREDFERINSDDYSLTIGAVEGDGPSALTGGDDPPPIDRSRRYGQWGGLRPPLALHQSDLEQAVPRDAGGRVLRTADPRRGGWFRLANDGGPAADPTRGINCLDCTLSFYETWMHGRPRVSAPRTFDGYAAGDITRPLGGEIDGPARVEDTTGGRFQNVVDPDEEASPGDTWNAVSRGFGSLEGQLRAGGHGSYAFLVTTYEGGGSHAWVALNQNGSVLYLDPQSGAVSDVPIYTHIGWPAPHNVTGIDALVLGPNGRPMPLPGAGPGTFSSAPR</sequence>
<feature type="domain" description="Outer membrane channel protein CpnT-like N-terminal" evidence="3">
    <location>
        <begin position="8"/>
        <end position="165"/>
    </location>
</feature>
<evidence type="ECO:0000313" key="4">
    <source>
        <dbReference type="EMBL" id="MFI0792968.1"/>
    </source>
</evidence>
<keyword evidence="5" id="KW-1185">Reference proteome</keyword>
<dbReference type="InterPro" id="IPR051425">
    <property type="entry name" value="Formin_Homology"/>
</dbReference>
<dbReference type="Pfam" id="PF15644">
    <property type="entry name" value="Gln_amidase"/>
    <property type="match status" value="1"/>
</dbReference>
<feature type="region of interest" description="Disordered" evidence="1">
    <location>
        <begin position="352"/>
        <end position="388"/>
    </location>
</feature>
<reference evidence="4 5" key="1">
    <citation type="submission" date="2024-10" db="EMBL/GenBank/DDBJ databases">
        <title>The Natural Products Discovery Center: Release of the First 8490 Sequenced Strains for Exploring Actinobacteria Biosynthetic Diversity.</title>
        <authorList>
            <person name="Kalkreuter E."/>
            <person name="Kautsar S.A."/>
            <person name="Yang D."/>
            <person name="Bader C.D."/>
            <person name="Teijaro C.N."/>
            <person name="Fluegel L."/>
            <person name="Davis C.M."/>
            <person name="Simpson J.R."/>
            <person name="Lauterbach L."/>
            <person name="Steele A.D."/>
            <person name="Gui C."/>
            <person name="Meng S."/>
            <person name="Li G."/>
            <person name="Viehrig K."/>
            <person name="Ye F."/>
            <person name="Su P."/>
            <person name="Kiefer A.F."/>
            <person name="Nichols A."/>
            <person name="Cepeda A.J."/>
            <person name="Yan W."/>
            <person name="Fan B."/>
            <person name="Jiang Y."/>
            <person name="Adhikari A."/>
            <person name="Zheng C.-J."/>
            <person name="Schuster L."/>
            <person name="Cowan T.M."/>
            <person name="Smanski M.J."/>
            <person name="Chevrette M.G."/>
            <person name="De Carvalho L.P.S."/>
            <person name="Shen B."/>
        </authorList>
    </citation>
    <scope>NUCLEOTIDE SEQUENCE [LARGE SCALE GENOMIC DNA]</scope>
    <source>
        <strain evidence="4 5">NPDC021253</strain>
    </source>
</reference>
<feature type="region of interest" description="Disordered" evidence="1">
    <location>
        <begin position="464"/>
        <end position="602"/>
    </location>
</feature>
<proteinExistence type="predicted"/>
<comment type="caution">
    <text evidence="4">The sequence shown here is derived from an EMBL/GenBank/DDBJ whole genome shotgun (WGS) entry which is preliminary data.</text>
</comment>
<dbReference type="Proteomes" id="UP001611075">
    <property type="component" value="Unassembled WGS sequence"/>
</dbReference>
<evidence type="ECO:0000256" key="1">
    <source>
        <dbReference type="SAM" id="MobiDB-lite"/>
    </source>
</evidence>
<organism evidence="4 5">
    <name type="scientific">Micromonospora rubida</name>
    <dbReference type="NCBI Taxonomy" id="2697657"/>
    <lineage>
        <taxon>Bacteria</taxon>
        <taxon>Bacillati</taxon>
        <taxon>Actinomycetota</taxon>
        <taxon>Actinomycetes</taxon>
        <taxon>Micromonosporales</taxon>
        <taxon>Micromonosporaceae</taxon>
        <taxon>Micromonospora</taxon>
    </lineage>
</organism>
<name>A0ABW7SLY6_9ACTN</name>